<dbReference type="AlphaFoldDB" id="A0A518B182"/>
<dbReference type="Gene3D" id="1.10.1740.10">
    <property type="match status" value="1"/>
</dbReference>
<evidence type="ECO:0000313" key="9">
    <source>
        <dbReference type="EMBL" id="QDU60717.1"/>
    </source>
</evidence>
<organism evidence="9 10">
    <name type="scientific">Kolteria novifilia</name>
    <dbReference type="NCBI Taxonomy" id="2527975"/>
    <lineage>
        <taxon>Bacteria</taxon>
        <taxon>Pseudomonadati</taxon>
        <taxon>Planctomycetota</taxon>
        <taxon>Planctomycetia</taxon>
        <taxon>Kolteriales</taxon>
        <taxon>Kolteriaceae</taxon>
        <taxon>Kolteria</taxon>
    </lineage>
</organism>
<dbReference type="PANTHER" id="PTHR43133">
    <property type="entry name" value="RNA POLYMERASE ECF-TYPE SIGMA FACTO"/>
    <property type="match status" value="1"/>
</dbReference>
<sequence>MSDLSGSSVIMPEQEVSEVTDNDLITDVMDGDQDAYAELVHRYEKKLARTIYRMVGSVETAEDLTQDTFLKAYGRLDRFDNSKRFSPWLFQIGVNTAIDWLRRNRKRSHYSLQEMSGGEGTFDVADADPQPKYDLSQEVHFVLHQIPVQYRTVLMLRDLEGFPCSEVAAILQRREPTIRWRLLKAREMFRELWERREKESGEST</sequence>
<keyword evidence="5 6" id="KW-0804">Transcription</keyword>
<name>A0A518B182_9BACT</name>
<dbReference type="Proteomes" id="UP000317093">
    <property type="component" value="Chromosome"/>
</dbReference>
<dbReference type="NCBIfam" id="TIGR02937">
    <property type="entry name" value="sigma70-ECF"/>
    <property type="match status" value="1"/>
</dbReference>
<evidence type="ECO:0000313" key="10">
    <source>
        <dbReference type="Proteomes" id="UP000317093"/>
    </source>
</evidence>
<dbReference type="RefSeq" id="WP_145256996.1">
    <property type="nucleotide sequence ID" value="NZ_CP036279.1"/>
</dbReference>
<keyword evidence="4 6" id="KW-0238">DNA-binding</keyword>
<evidence type="ECO:0000256" key="3">
    <source>
        <dbReference type="ARBA" id="ARBA00023082"/>
    </source>
</evidence>
<protein>
    <recommendedName>
        <fullName evidence="6">RNA polymerase sigma factor</fullName>
    </recommendedName>
</protein>
<keyword evidence="10" id="KW-1185">Reference proteome</keyword>
<dbReference type="GO" id="GO:0006352">
    <property type="term" value="P:DNA-templated transcription initiation"/>
    <property type="evidence" value="ECO:0007669"/>
    <property type="project" value="InterPro"/>
</dbReference>
<dbReference type="PANTHER" id="PTHR43133:SF8">
    <property type="entry name" value="RNA POLYMERASE SIGMA FACTOR HI_1459-RELATED"/>
    <property type="match status" value="1"/>
</dbReference>
<dbReference type="InterPro" id="IPR036388">
    <property type="entry name" value="WH-like_DNA-bd_sf"/>
</dbReference>
<dbReference type="SUPFAM" id="SSF88659">
    <property type="entry name" value="Sigma3 and sigma4 domains of RNA polymerase sigma factors"/>
    <property type="match status" value="1"/>
</dbReference>
<proteinExistence type="inferred from homology"/>
<evidence type="ECO:0000256" key="1">
    <source>
        <dbReference type="ARBA" id="ARBA00010641"/>
    </source>
</evidence>
<dbReference type="GO" id="GO:0003677">
    <property type="term" value="F:DNA binding"/>
    <property type="evidence" value="ECO:0007669"/>
    <property type="project" value="UniProtKB-KW"/>
</dbReference>
<dbReference type="PROSITE" id="PS01063">
    <property type="entry name" value="SIGMA70_ECF"/>
    <property type="match status" value="1"/>
</dbReference>
<gene>
    <name evidence="9" type="primary">sigW_1</name>
    <name evidence="9" type="ORF">Pan216_15670</name>
</gene>
<reference evidence="9 10" key="1">
    <citation type="submission" date="2019-02" db="EMBL/GenBank/DDBJ databases">
        <title>Deep-cultivation of Planctomycetes and their phenomic and genomic characterization uncovers novel biology.</title>
        <authorList>
            <person name="Wiegand S."/>
            <person name="Jogler M."/>
            <person name="Boedeker C."/>
            <person name="Pinto D."/>
            <person name="Vollmers J."/>
            <person name="Rivas-Marin E."/>
            <person name="Kohn T."/>
            <person name="Peeters S.H."/>
            <person name="Heuer A."/>
            <person name="Rast P."/>
            <person name="Oberbeckmann S."/>
            <person name="Bunk B."/>
            <person name="Jeske O."/>
            <person name="Meyerdierks A."/>
            <person name="Storesund J.E."/>
            <person name="Kallscheuer N."/>
            <person name="Luecker S."/>
            <person name="Lage O.M."/>
            <person name="Pohl T."/>
            <person name="Merkel B.J."/>
            <person name="Hornburger P."/>
            <person name="Mueller R.-W."/>
            <person name="Bruemmer F."/>
            <person name="Labrenz M."/>
            <person name="Spormann A.M."/>
            <person name="Op den Camp H."/>
            <person name="Overmann J."/>
            <person name="Amann R."/>
            <person name="Jetten M.S.M."/>
            <person name="Mascher T."/>
            <person name="Medema M.H."/>
            <person name="Devos D.P."/>
            <person name="Kaster A.-K."/>
            <person name="Ovreas L."/>
            <person name="Rohde M."/>
            <person name="Galperin M.Y."/>
            <person name="Jogler C."/>
        </authorList>
    </citation>
    <scope>NUCLEOTIDE SEQUENCE [LARGE SCALE GENOMIC DNA]</scope>
    <source>
        <strain evidence="9 10">Pan216</strain>
    </source>
</reference>
<dbReference type="InterPro" id="IPR014284">
    <property type="entry name" value="RNA_pol_sigma-70_dom"/>
</dbReference>
<dbReference type="InterPro" id="IPR013249">
    <property type="entry name" value="RNA_pol_sigma70_r4_t2"/>
</dbReference>
<dbReference type="OrthoDB" id="273082at2"/>
<accession>A0A518B182</accession>
<feature type="domain" description="RNA polymerase sigma factor 70 region 4 type 2" evidence="8">
    <location>
        <begin position="137"/>
        <end position="187"/>
    </location>
</feature>
<keyword evidence="2 6" id="KW-0805">Transcription regulation</keyword>
<dbReference type="InterPro" id="IPR013324">
    <property type="entry name" value="RNA_pol_sigma_r3/r4-like"/>
</dbReference>
<evidence type="ECO:0000256" key="4">
    <source>
        <dbReference type="ARBA" id="ARBA00023125"/>
    </source>
</evidence>
<evidence type="ECO:0000256" key="5">
    <source>
        <dbReference type="ARBA" id="ARBA00023163"/>
    </source>
</evidence>
<dbReference type="EMBL" id="CP036279">
    <property type="protein sequence ID" value="QDU60717.1"/>
    <property type="molecule type" value="Genomic_DNA"/>
</dbReference>
<evidence type="ECO:0000259" key="7">
    <source>
        <dbReference type="Pfam" id="PF04542"/>
    </source>
</evidence>
<comment type="similarity">
    <text evidence="1 6">Belongs to the sigma-70 factor family. ECF subfamily.</text>
</comment>
<evidence type="ECO:0000256" key="6">
    <source>
        <dbReference type="RuleBase" id="RU000716"/>
    </source>
</evidence>
<dbReference type="InterPro" id="IPR013325">
    <property type="entry name" value="RNA_pol_sigma_r2"/>
</dbReference>
<dbReference type="GO" id="GO:0016987">
    <property type="term" value="F:sigma factor activity"/>
    <property type="evidence" value="ECO:0007669"/>
    <property type="project" value="UniProtKB-KW"/>
</dbReference>
<feature type="domain" description="RNA polymerase sigma-70 region 2" evidence="7">
    <location>
        <begin position="39"/>
        <end position="106"/>
    </location>
</feature>
<dbReference type="Pfam" id="PF04542">
    <property type="entry name" value="Sigma70_r2"/>
    <property type="match status" value="1"/>
</dbReference>
<dbReference type="InterPro" id="IPR007627">
    <property type="entry name" value="RNA_pol_sigma70_r2"/>
</dbReference>
<evidence type="ECO:0000256" key="2">
    <source>
        <dbReference type="ARBA" id="ARBA00023015"/>
    </source>
</evidence>
<dbReference type="Pfam" id="PF08281">
    <property type="entry name" value="Sigma70_r4_2"/>
    <property type="match status" value="1"/>
</dbReference>
<keyword evidence="3 6" id="KW-0731">Sigma factor</keyword>
<dbReference type="KEGG" id="knv:Pan216_15670"/>
<dbReference type="InterPro" id="IPR000838">
    <property type="entry name" value="RNA_pol_sigma70_ECF_CS"/>
</dbReference>
<dbReference type="SUPFAM" id="SSF88946">
    <property type="entry name" value="Sigma2 domain of RNA polymerase sigma factors"/>
    <property type="match status" value="1"/>
</dbReference>
<evidence type="ECO:0000259" key="8">
    <source>
        <dbReference type="Pfam" id="PF08281"/>
    </source>
</evidence>
<dbReference type="InterPro" id="IPR039425">
    <property type="entry name" value="RNA_pol_sigma-70-like"/>
</dbReference>
<dbReference type="Gene3D" id="1.10.10.10">
    <property type="entry name" value="Winged helix-like DNA-binding domain superfamily/Winged helix DNA-binding domain"/>
    <property type="match status" value="1"/>
</dbReference>